<accession>A0A9K3GKV6</accession>
<evidence type="ECO:0000313" key="2">
    <source>
        <dbReference type="EMBL" id="GIQ86096.1"/>
    </source>
</evidence>
<organism evidence="2 3">
    <name type="scientific">Kipferlia bialata</name>
    <dbReference type="NCBI Taxonomy" id="797122"/>
    <lineage>
        <taxon>Eukaryota</taxon>
        <taxon>Metamonada</taxon>
        <taxon>Carpediemonas-like organisms</taxon>
        <taxon>Kipferlia</taxon>
    </lineage>
</organism>
<gene>
    <name evidence="2" type="ORF">KIPB_007882</name>
</gene>
<dbReference type="Proteomes" id="UP000265618">
    <property type="component" value="Unassembled WGS sequence"/>
</dbReference>
<comment type="caution">
    <text evidence="2">The sequence shown here is derived from an EMBL/GenBank/DDBJ whole genome shotgun (WGS) entry which is preliminary data.</text>
</comment>
<feature type="coiled-coil region" evidence="1">
    <location>
        <begin position="14"/>
        <end position="41"/>
    </location>
</feature>
<dbReference type="AlphaFoldDB" id="A0A9K3GKV6"/>
<reference evidence="2 3" key="1">
    <citation type="journal article" date="2018" name="PLoS ONE">
        <title>The draft genome of Kipferlia bialata reveals reductive genome evolution in fornicate parasites.</title>
        <authorList>
            <person name="Tanifuji G."/>
            <person name="Takabayashi S."/>
            <person name="Kume K."/>
            <person name="Takagi M."/>
            <person name="Nakayama T."/>
            <person name="Kamikawa R."/>
            <person name="Inagaki Y."/>
            <person name="Hashimoto T."/>
        </authorList>
    </citation>
    <scope>NUCLEOTIDE SEQUENCE [LARGE SCALE GENOMIC DNA]</scope>
    <source>
        <strain evidence="2">NY0173</strain>
    </source>
</reference>
<protein>
    <submittedName>
        <fullName evidence="2">Uncharacterized protein</fullName>
    </submittedName>
</protein>
<proteinExistence type="predicted"/>
<dbReference type="EMBL" id="BDIP01002313">
    <property type="protein sequence ID" value="GIQ86096.1"/>
    <property type="molecule type" value="Genomic_DNA"/>
</dbReference>
<evidence type="ECO:0000313" key="3">
    <source>
        <dbReference type="Proteomes" id="UP000265618"/>
    </source>
</evidence>
<sequence length="188" mass="20666">MLVLILQETQRQGKEKTATLLRQLEENRDLQNREEHALALERVRAEEKADAKKHLADVYGPMEADLAKMYGEMLAAQSQRDMAQTQLADMRTARDEAANEANIARVADLSAALVTAQSLQSDTDTTVQDLRQQLQSGVTALAEAKVEIASLKTDREADATTHATERAALLARLRGTKVSLAAVSERGR</sequence>
<evidence type="ECO:0000256" key="1">
    <source>
        <dbReference type="SAM" id="Coils"/>
    </source>
</evidence>
<keyword evidence="3" id="KW-1185">Reference proteome</keyword>
<name>A0A9K3GKV6_9EUKA</name>
<keyword evidence="1" id="KW-0175">Coiled coil</keyword>